<dbReference type="PANTHER" id="PTHR36046">
    <property type="entry name" value="PROTEIN, PUTATIVE-RELATED"/>
    <property type="match status" value="1"/>
</dbReference>
<protein>
    <recommendedName>
        <fullName evidence="2">DUF6737 domain-containing protein</fullName>
    </recommendedName>
</protein>
<evidence type="ECO:0000256" key="1">
    <source>
        <dbReference type="SAM" id="Phobius"/>
    </source>
</evidence>
<accession>A0A401IIA6</accession>
<dbReference type="OrthoDB" id="426582at2"/>
<organism evidence="3 4">
    <name type="scientific">Aphanothece sacrum FPU1</name>
    <dbReference type="NCBI Taxonomy" id="1920663"/>
    <lineage>
        <taxon>Bacteria</taxon>
        <taxon>Bacillati</taxon>
        <taxon>Cyanobacteriota</taxon>
        <taxon>Cyanophyceae</taxon>
        <taxon>Oscillatoriophycideae</taxon>
        <taxon>Chroococcales</taxon>
        <taxon>Aphanothecaceae</taxon>
        <taxon>Aphanothece</taxon>
    </lineage>
</organism>
<dbReference type="EMBL" id="BDQK01000013">
    <property type="protein sequence ID" value="GBF81033.1"/>
    <property type="molecule type" value="Genomic_DNA"/>
</dbReference>
<evidence type="ECO:0000313" key="3">
    <source>
        <dbReference type="EMBL" id="GBF81033.1"/>
    </source>
</evidence>
<keyword evidence="1" id="KW-0812">Transmembrane</keyword>
<evidence type="ECO:0000313" key="4">
    <source>
        <dbReference type="Proteomes" id="UP000287247"/>
    </source>
</evidence>
<feature type="transmembrane region" description="Helical" evidence="1">
    <location>
        <begin position="20"/>
        <end position="39"/>
    </location>
</feature>
<keyword evidence="1" id="KW-1133">Transmembrane helix</keyword>
<dbReference type="PANTHER" id="PTHR36046:SF1">
    <property type="entry name" value="DUF6737 DOMAIN-CONTAINING PROTEIN"/>
    <property type="match status" value="1"/>
</dbReference>
<dbReference type="Proteomes" id="UP000287247">
    <property type="component" value="Unassembled WGS sequence"/>
</dbReference>
<keyword evidence="1" id="KW-0472">Membrane</keyword>
<keyword evidence="4" id="KW-1185">Reference proteome</keyword>
<feature type="domain" description="DUF6737" evidence="2">
    <location>
        <begin position="11"/>
        <end position="66"/>
    </location>
</feature>
<feature type="transmembrane region" description="Helical" evidence="1">
    <location>
        <begin position="45"/>
        <end position="64"/>
    </location>
</feature>
<comment type="caution">
    <text evidence="3">The sequence shown here is derived from an EMBL/GenBank/DDBJ whole genome shotgun (WGS) entry which is preliminary data.</text>
</comment>
<sequence length="82" mass="9892">MDEISDPKSLNIWDYKPWWCQPWSILLTGIIIVSGGWFITRILLLTVILSVLIVVWWGYFLMIYPRLFKEYLEQELKNFPIK</sequence>
<evidence type="ECO:0000259" key="2">
    <source>
        <dbReference type="Pfam" id="PF20522"/>
    </source>
</evidence>
<dbReference type="InterPro" id="IPR046625">
    <property type="entry name" value="DUF6737"/>
</dbReference>
<name>A0A401IIA6_APHSA</name>
<proteinExistence type="predicted"/>
<gene>
    <name evidence="3" type="ORF">AsFPU1_2442</name>
</gene>
<dbReference type="RefSeq" id="WP_124976784.1">
    <property type="nucleotide sequence ID" value="NZ_BDQK01000013.1"/>
</dbReference>
<dbReference type="Pfam" id="PF20522">
    <property type="entry name" value="DUF6737"/>
    <property type="match status" value="1"/>
</dbReference>
<dbReference type="AlphaFoldDB" id="A0A401IIA6"/>
<reference evidence="4" key="1">
    <citation type="submission" date="2017-05" db="EMBL/GenBank/DDBJ databases">
        <title>Physiological properties and genetic analysis related to exopolysaccharide production of fresh-water unicellular cyanobacterium Aphanothece sacrum, Suizenji Nori, that has been cultured as a food source in Japan.</title>
        <authorList>
            <person name="Kanesaki Y."/>
            <person name="Yoshikawa S."/>
            <person name="Ohki K."/>
        </authorList>
    </citation>
    <scope>NUCLEOTIDE SEQUENCE [LARGE SCALE GENOMIC DNA]</scope>
    <source>
        <strain evidence="4">FPU1</strain>
    </source>
</reference>